<accession>A0A8G2C7J3</accession>
<sequence>MSLVNSLLNKPVDMAQLQKTAQTTMQKKSASGSVVSNLFVDQQTDHSEYLQARRESMVAVDSLLASKKGALTSLIGTQVLATDPNSPDGKASSATLRNRVNAMYTNRKNKKIHKNNDASVEKRNKAEAVQDAVEAALETISEAVSATSTPSVPSVPVSEPVAVKAQSAPVKISIRV</sequence>
<reference evidence="1 2" key="1">
    <citation type="submission" date="2016-11" db="EMBL/GenBank/DDBJ databases">
        <authorList>
            <person name="Varghese N."/>
            <person name="Submissions S."/>
        </authorList>
    </citation>
    <scope>NUCLEOTIDE SEQUENCE [LARGE SCALE GENOMIC DNA]</scope>
    <source>
        <strain evidence="1 2">DSM 17919</strain>
    </source>
</reference>
<protein>
    <submittedName>
        <fullName evidence="1">Uncharacterized protein</fullName>
    </submittedName>
</protein>
<dbReference type="Proteomes" id="UP000184001">
    <property type="component" value="Unassembled WGS sequence"/>
</dbReference>
<dbReference type="AlphaFoldDB" id="A0A8G2C7J3"/>
<evidence type="ECO:0000313" key="1">
    <source>
        <dbReference type="EMBL" id="SHI52410.1"/>
    </source>
</evidence>
<evidence type="ECO:0000313" key="2">
    <source>
        <dbReference type="Proteomes" id="UP000184001"/>
    </source>
</evidence>
<organism evidence="1 2">
    <name type="scientific">Halodesulfovibrio aestuarii</name>
    <dbReference type="NCBI Taxonomy" id="126333"/>
    <lineage>
        <taxon>Bacteria</taxon>
        <taxon>Pseudomonadati</taxon>
        <taxon>Thermodesulfobacteriota</taxon>
        <taxon>Desulfovibrionia</taxon>
        <taxon>Desulfovibrionales</taxon>
        <taxon>Desulfovibrionaceae</taxon>
        <taxon>Halodesulfovibrio</taxon>
    </lineage>
</organism>
<dbReference type="EMBL" id="FQZR01000002">
    <property type="protein sequence ID" value="SHI52410.1"/>
    <property type="molecule type" value="Genomic_DNA"/>
</dbReference>
<comment type="caution">
    <text evidence="1">The sequence shown here is derived from an EMBL/GenBank/DDBJ whole genome shotgun (WGS) entry which is preliminary data.</text>
</comment>
<proteinExistence type="predicted"/>
<name>A0A8G2C7J3_9BACT</name>
<gene>
    <name evidence="1" type="ORF">SAMN05660830_00204</name>
</gene>